<evidence type="ECO:0000256" key="7">
    <source>
        <dbReference type="ARBA" id="ARBA00022741"/>
    </source>
</evidence>
<comment type="function">
    <text evidence="11">Catalyzes the formation of NAD(+) from nicotinamide mononucleotide (NMN) and ATP. Can also use the deamidated form; nicotinic acid mononucleotide (NaMN) as substrate with the same efficiency. Can use triazofurin monophosphate (TrMP) as substrate. Can also use GTP and ITP as nucleotide donors. Also catalyzes the reverse reaction, i.e. the pyrophosphorolytic cleavage of NAD(+). For the pyrophosphorolytic activity, can use NAD(+), NADH, NaAD, nicotinic acid adenine dinucleotide phosphate (NHD), nicotinamide guanine dinucleotide (NGD) as substrates. Fails to cleave phosphorylated dinucleotides NADP(+), NADPH and NaADP(+). Protects against axonal degeneration following injury. May be involved in the maintenance of axonal integrity. Also functions as a stress-response chaperone protein that prevents toxic aggregation of proteins; this function may be independent of its NAD(+) synthesis activity.</text>
</comment>
<dbReference type="EC" id="2.7.7.1" evidence="12"/>
<dbReference type="FunCoup" id="D2UZN7">
    <property type="interactions" value="121"/>
</dbReference>
<dbReference type="Proteomes" id="UP000006671">
    <property type="component" value="Unassembled WGS sequence"/>
</dbReference>
<evidence type="ECO:0000256" key="11">
    <source>
        <dbReference type="ARBA" id="ARBA00093425"/>
    </source>
</evidence>
<dbReference type="InterPro" id="IPR014729">
    <property type="entry name" value="Rossmann-like_a/b/a_fold"/>
</dbReference>
<reference evidence="14 15" key="1">
    <citation type="journal article" date="2010" name="Cell">
        <title>The genome of Naegleria gruberi illuminates early eukaryotic versatility.</title>
        <authorList>
            <person name="Fritz-Laylin L.K."/>
            <person name="Prochnik S.E."/>
            <person name="Ginger M.L."/>
            <person name="Dacks J.B."/>
            <person name="Carpenter M.L."/>
            <person name="Field M.C."/>
            <person name="Kuo A."/>
            <person name="Paredez A."/>
            <person name="Chapman J."/>
            <person name="Pham J."/>
            <person name="Shu S."/>
            <person name="Neupane R."/>
            <person name="Cipriano M."/>
            <person name="Mancuso J."/>
            <person name="Tu H."/>
            <person name="Salamov A."/>
            <person name="Lindquist E."/>
            <person name="Shapiro H."/>
            <person name="Lucas S."/>
            <person name="Grigoriev I.V."/>
            <person name="Cande W.Z."/>
            <person name="Fulton C."/>
            <person name="Rokhsar D.S."/>
            <person name="Dawson S.C."/>
        </authorList>
    </citation>
    <scope>NUCLEOTIDE SEQUENCE [LARGE SCALE GENOMIC DNA]</scope>
    <source>
        <strain evidence="14 15">NEG-M</strain>
    </source>
</reference>
<evidence type="ECO:0000256" key="3">
    <source>
        <dbReference type="ARBA" id="ARBA00011881"/>
    </source>
</evidence>
<dbReference type="eggNOG" id="KOG3199">
    <property type="taxonomic scope" value="Eukaryota"/>
</dbReference>
<dbReference type="KEGG" id="ngr:NAEGRDRAFT_29800"/>
<keyword evidence="10" id="KW-0496">Mitochondrion</keyword>
<dbReference type="InterPro" id="IPR051182">
    <property type="entry name" value="Euk_NMN_adenylyltrnsfrase"/>
</dbReference>
<keyword evidence="6 12" id="KW-0548">Nucleotidyltransferase</keyword>
<dbReference type="Gene3D" id="3.40.50.620">
    <property type="entry name" value="HUPs"/>
    <property type="match status" value="1"/>
</dbReference>
<evidence type="ECO:0000256" key="4">
    <source>
        <dbReference type="ARBA" id="ARBA00022642"/>
    </source>
</evidence>
<gene>
    <name evidence="14" type="ORF">NAEGRDRAFT_29800</name>
</gene>
<evidence type="ECO:0000313" key="14">
    <source>
        <dbReference type="EMBL" id="EFC50192.1"/>
    </source>
</evidence>
<dbReference type="FunFam" id="3.40.50.620:FF:000221">
    <property type="entry name" value="Nicotinamide/nicotinic acid mononucleotide adenylyltransferase 3"/>
    <property type="match status" value="1"/>
</dbReference>
<keyword evidence="15" id="KW-1185">Reference proteome</keyword>
<dbReference type="InterPro" id="IPR004821">
    <property type="entry name" value="Cyt_trans-like"/>
</dbReference>
<dbReference type="GO" id="GO:0004515">
    <property type="term" value="F:nicotinate-nucleotide adenylyltransferase activity"/>
    <property type="evidence" value="ECO:0007669"/>
    <property type="project" value="UniProtKB-EC"/>
</dbReference>
<organism evidence="15">
    <name type="scientific">Naegleria gruberi</name>
    <name type="common">Amoeba</name>
    <dbReference type="NCBI Taxonomy" id="5762"/>
    <lineage>
        <taxon>Eukaryota</taxon>
        <taxon>Discoba</taxon>
        <taxon>Heterolobosea</taxon>
        <taxon>Tetramitia</taxon>
        <taxon>Eutetramitia</taxon>
        <taxon>Vahlkampfiidae</taxon>
        <taxon>Naegleria</taxon>
    </lineage>
</organism>
<comment type="catalytic activity">
    <reaction evidence="12">
        <text>beta-nicotinamide D-ribonucleotide + ATP + H(+) = diphosphate + NAD(+)</text>
        <dbReference type="Rhea" id="RHEA:21360"/>
        <dbReference type="ChEBI" id="CHEBI:14649"/>
        <dbReference type="ChEBI" id="CHEBI:15378"/>
        <dbReference type="ChEBI" id="CHEBI:30616"/>
        <dbReference type="ChEBI" id="CHEBI:33019"/>
        <dbReference type="ChEBI" id="CHEBI:57540"/>
        <dbReference type="EC" id="2.7.7.1"/>
    </reaction>
</comment>
<sequence length="260" mass="30291">MSSQQQANNEYTFPFGKLTFSSTLNNVVLIACGSFNPITNSHLRMFETARDFLQNEEGYHVVGGFISPVHQDYEKRKPTLISAKYRVDMCRLAVSDSDWINIDEWEVNQSEYSRTLLVLKHFQDEIEKSYTSTTELRIMLLCGADLLQSFVKPGVWIPEQVEYILSKFGACCIERDGISVNTIVFEHDTLYRNKKNIHIIPEWIINDVSSTKVRQLVRRNNSVKYYVHDKVEKYINEHKLYKAEDFVPIISESVFENKKL</sequence>
<keyword evidence="7 12" id="KW-0547">Nucleotide-binding</keyword>
<dbReference type="GO" id="GO:0009435">
    <property type="term" value="P:NAD+ biosynthetic process"/>
    <property type="evidence" value="ECO:0007669"/>
    <property type="project" value="UniProtKB-UniPathway"/>
</dbReference>
<dbReference type="EMBL" id="GG738846">
    <property type="protein sequence ID" value="EFC50192.1"/>
    <property type="molecule type" value="Genomic_DNA"/>
</dbReference>
<keyword evidence="5 12" id="KW-0808">Transferase</keyword>
<dbReference type="InParanoid" id="D2UZN7"/>
<protein>
    <recommendedName>
        <fullName evidence="12">Nicotinamide-nucleotide adenylyltransferase</fullName>
        <ecNumber evidence="12">2.7.7.1</ecNumber>
        <ecNumber evidence="12">2.7.7.18</ecNumber>
    </recommendedName>
</protein>
<dbReference type="NCBIfam" id="TIGR00482">
    <property type="entry name" value="nicotinate (nicotinamide) nucleotide adenylyltransferase"/>
    <property type="match status" value="1"/>
</dbReference>
<dbReference type="OrthoDB" id="422187at2759"/>
<dbReference type="PANTHER" id="PTHR12039:SF0">
    <property type="entry name" value="NICOTINAMIDE-NUCLEOTIDE ADENYLYLTRANSFERASE"/>
    <property type="match status" value="1"/>
</dbReference>
<keyword evidence="9 12" id="KW-0520">NAD</keyword>
<evidence type="ECO:0000256" key="6">
    <source>
        <dbReference type="ARBA" id="ARBA00022695"/>
    </source>
</evidence>
<dbReference type="AlphaFoldDB" id="D2UZN7"/>
<keyword evidence="8 12" id="KW-0067">ATP-binding</keyword>
<proteinExistence type="inferred from homology"/>
<comment type="cofactor">
    <cofactor evidence="1">
        <name>Mg(2+)</name>
        <dbReference type="ChEBI" id="CHEBI:18420"/>
    </cofactor>
</comment>
<comment type="pathway">
    <text evidence="12">Cofactor biosynthesis; NAD(+) biosynthesis; NAD(+) from nicotinamide D-ribonucleotide: step 1/1.</text>
</comment>
<dbReference type="Pfam" id="PF01467">
    <property type="entry name" value="CTP_transf_like"/>
    <property type="match status" value="1"/>
</dbReference>
<evidence type="ECO:0000256" key="12">
    <source>
        <dbReference type="RuleBase" id="RU362021"/>
    </source>
</evidence>
<dbReference type="GO" id="GO:0005759">
    <property type="term" value="C:mitochondrial matrix"/>
    <property type="evidence" value="ECO:0007669"/>
    <property type="project" value="UniProtKB-ARBA"/>
</dbReference>
<dbReference type="GO" id="GO:0000309">
    <property type="term" value="F:nicotinamide-nucleotide adenylyltransferase activity"/>
    <property type="evidence" value="ECO:0007669"/>
    <property type="project" value="UniProtKB-EC"/>
</dbReference>
<dbReference type="GeneID" id="8863891"/>
<evidence type="ECO:0000256" key="10">
    <source>
        <dbReference type="ARBA" id="ARBA00023128"/>
    </source>
</evidence>
<dbReference type="EC" id="2.7.7.18" evidence="12"/>
<comment type="catalytic activity">
    <reaction evidence="12">
        <text>nicotinate beta-D-ribonucleotide + ATP + H(+) = deamido-NAD(+) + diphosphate</text>
        <dbReference type="Rhea" id="RHEA:22860"/>
        <dbReference type="ChEBI" id="CHEBI:15378"/>
        <dbReference type="ChEBI" id="CHEBI:30616"/>
        <dbReference type="ChEBI" id="CHEBI:33019"/>
        <dbReference type="ChEBI" id="CHEBI:57502"/>
        <dbReference type="ChEBI" id="CHEBI:58437"/>
        <dbReference type="EC" id="2.7.7.18"/>
    </reaction>
</comment>
<comment type="subcellular location">
    <subcellularLocation>
        <location evidence="2">Mitochondrion</location>
    </subcellularLocation>
</comment>
<evidence type="ECO:0000256" key="5">
    <source>
        <dbReference type="ARBA" id="ARBA00022679"/>
    </source>
</evidence>
<evidence type="ECO:0000259" key="13">
    <source>
        <dbReference type="Pfam" id="PF01467"/>
    </source>
</evidence>
<dbReference type="PANTHER" id="PTHR12039">
    <property type="entry name" value="NICOTINAMIDE MONONUCLEOTIDE ADENYLYLTRANSFERASE"/>
    <property type="match status" value="1"/>
</dbReference>
<dbReference type="OMA" id="QPWKENI"/>
<keyword evidence="4 12" id="KW-0662">Pyridine nucleotide biosynthesis</keyword>
<evidence type="ECO:0000256" key="9">
    <source>
        <dbReference type="ARBA" id="ARBA00023027"/>
    </source>
</evidence>
<evidence type="ECO:0000256" key="8">
    <source>
        <dbReference type="ARBA" id="ARBA00022840"/>
    </source>
</evidence>
<evidence type="ECO:0000256" key="2">
    <source>
        <dbReference type="ARBA" id="ARBA00004173"/>
    </source>
</evidence>
<dbReference type="SUPFAM" id="SSF52374">
    <property type="entry name" value="Nucleotidylyl transferase"/>
    <property type="match status" value="1"/>
</dbReference>
<feature type="domain" description="Cytidyltransferase-like" evidence="13">
    <location>
        <begin position="30"/>
        <end position="215"/>
    </location>
</feature>
<dbReference type="InterPro" id="IPR005248">
    <property type="entry name" value="NadD/NMNAT"/>
</dbReference>
<dbReference type="RefSeq" id="XP_002682936.1">
    <property type="nucleotide sequence ID" value="XM_002682890.1"/>
</dbReference>
<evidence type="ECO:0000313" key="15">
    <source>
        <dbReference type="Proteomes" id="UP000006671"/>
    </source>
</evidence>
<name>D2UZN7_NAEGR</name>
<dbReference type="STRING" id="5762.D2UZN7"/>
<comment type="subunit">
    <text evidence="3">Homotetramer.</text>
</comment>
<dbReference type="UniPathway" id="UPA00253">
    <property type="reaction ID" value="UER00600"/>
</dbReference>
<evidence type="ECO:0000256" key="1">
    <source>
        <dbReference type="ARBA" id="ARBA00001946"/>
    </source>
</evidence>
<comment type="similarity">
    <text evidence="12">Belongs to the eukaryotic NMN adenylyltransferase family.</text>
</comment>
<dbReference type="GO" id="GO:0005524">
    <property type="term" value="F:ATP binding"/>
    <property type="evidence" value="ECO:0007669"/>
    <property type="project" value="UniProtKB-KW"/>
</dbReference>
<dbReference type="VEuPathDB" id="AmoebaDB:NAEGRDRAFT_29800"/>
<accession>D2UZN7</accession>